<accession>A0ACC1MQQ2</accession>
<sequence length="1089" mass="121404">MSRTERYKPGAGFAFKPANNIASSEPPDFSRPPQKPNKAAKLVLGEIQETMVNERVPPTQSLANRLGSAGSSAGAARTKSMDDDDDISAIVSGWASLKPSVRDGGKLPFPETARAPQFGHPTKLVSSRKQKADVFIRQTTRPEHHIGNTKVNAPKPRAYADRKPPPLPVFDSNQLSKPARGKIGEEIFYTDPAKASADLKALLEGGVEDEADEEQPESKAKDGTAAGKTEQKQDKPGKQRLTKDGKIAGLKVRLLPHQVEGVEWMLGRELGPVKRGTVPKGGLLADDMGLGKTLQTISLILSNQKPEKDSENWKPQHEKMEKTTLVVAPLALIRQWEHEINDKVEKATGLKVLVHHGPQRTKNFKDLTKYNVVITTFQILVSDHGNSSEADDGKKSGCFGPTWWRVVLDEAHTIKNRNAKTTKACYALRSEYRWCLTGTPMQNNLDELQSLIKFLRIKPYDELRQWREHIDQPLKTGKGHVAISRLHSVLKCFMKRRTKDILKEEGALKPGGKAVEGEDDGKDAGPGFKHTERKVVTVSAELSAAERHFYNRLEDRTGESMKRMMEEKLNYLNAFTLLLRLRQACNHPKLVEGKIEKDRDAMTTDSSQSQSQSQKSQDSEMDAMADLFSGMGIESKKCTVCSLDLPKADAETGLSTCSDCQEDMVQFKQFEKSHKKKQKKVKGSKPVSKSHKHRKQEHKPQPTRNQTTRRPRNRNAVIDSDDEEDEEGSWLVSGDEQGPLKLGKAGGEEDENAAGPTEWLQSDSEESEDEDESNLSSFVVNDEEDAKPVASKDNDSFLSMDALTRQLESHTLEDKKPAAASQASATEESDDNSSSEDESSSSISGIDESELYSEDDEVRPEPGSSQIVASAKIRELSRILHAEAHEHKFIVFSQFTSMLDLVEPFIRKDGFKFTRYDGSMRNDEREESLRRLREDKGCRVLLCSLKCGSLGLNLTAATRVVIIEPFWNPFVEEQAIDRVHRLNQTVDVVVYKLTVANTVEERIIDLQEKKRLLAQQAIDTGAKKGALKLGLNEIIDMFKPGGYFSEGGGTTSNGLREQLNSFVPASARISDKKATWQKRDENSVYGRRW</sequence>
<protein>
    <submittedName>
        <fullName evidence="1">Uncharacterized protein</fullName>
    </submittedName>
</protein>
<reference evidence="1" key="1">
    <citation type="submission" date="2022-08" db="EMBL/GenBank/DDBJ databases">
        <title>Genome Sequence of Lecanicillium fungicola.</title>
        <authorList>
            <person name="Buettner E."/>
        </authorList>
    </citation>
    <scope>NUCLEOTIDE SEQUENCE</scope>
    <source>
        <strain evidence="1">Babe33</strain>
    </source>
</reference>
<proteinExistence type="predicted"/>
<gene>
    <name evidence="1" type="ORF">NQ176_g8823</name>
</gene>
<name>A0ACC1MQQ2_9HYPO</name>
<evidence type="ECO:0000313" key="1">
    <source>
        <dbReference type="EMBL" id="KAJ2969149.1"/>
    </source>
</evidence>
<dbReference type="EMBL" id="JANJQO010001813">
    <property type="protein sequence ID" value="KAJ2969149.1"/>
    <property type="molecule type" value="Genomic_DNA"/>
</dbReference>
<evidence type="ECO:0000313" key="2">
    <source>
        <dbReference type="Proteomes" id="UP001143910"/>
    </source>
</evidence>
<comment type="caution">
    <text evidence="1">The sequence shown here is derived from an EMBL/GenBank/DDBJ whole genome shotgun (WGS) entry which is preliminary data.</text>
</comment>
<keyword evidence="2" id="KW-1185">Reference proteome</keyword>
<organism evidence="1 2">
    <name type="scientific">Zarea fungicola</name>
    <dbReference type="NCBI Taxonomy" id="93591"/>
    <lineage>
        <taxon>Eukaryota</taxon>
        <taxon>Fungi</taxon>
        <taxon>Dikarya</taxon>
        <taxon>Ascomycota</taxon>
        <taxon>Pezizomycotina</taxon>
        <taxon>Sordariomycetes</taxon>
        <taxon>Hypocreomycetidae</taxon>
        <taxon>Hypocreales</taxon>
        <taxon>Cordycipitaceae</taxon>
        <taxon>Zarea</taxon>
    </lineage>
</organism>
<dbReference type="Proteomes" id="UP001143910">
    <property type="component" value="Unassembled WGS sequence"/>
</dbReference>